<dbReference type="Proteomes" id="UP000299102">
    <property type="component" value="Unassembled WGS sequence"/>
</dbReference>
<dbReference type="EMBL" id="BGZK01000355">
    <property type="protein sequence ID" value="GBP38848.1"/>
    <property type="molecule type" value="Genomic_DNA"/>
</dbReference>
<dbReference type="AlphaFoldDB" id="A0A4C1VIC6"/>
<organism evidence="1 2">
    <name type="scientific">Eumeta variegata</name>
    <name type="common">Bagworm moth</name>
    <name type="synonym">Eumeta japonica</name>
    <dbReference type="NCBI Taxonomy" id="151549"/>
    <lineage>
        <taxon>Eukaryota</taxon>
        <taxon>Metazoa</taxon>
        <taxon>Ecdysozoa</taxon>
        <taxon>Arthropoda</taxon>
        <taxon>Hexapoda</taxon>
        <taxon>Insecta</taxon>
        <taxon>Pterygota</taxon>
        <taxon>Neoptera</taxon>
        <taxon>Endopterygota</taxon>
        <taxon>Lepidoptera</taxon>
        <taxon>Glossata</taxon>
        <taxon>Ditrysia</taxon>
        <taxon>Tineoidea</taxon>
        <taxon>Psychidae</taxon>
        <taxon>Oiketicinae</taxon>
        <taxon>Eumeta</taxon>
    </lineage>
</organism>
<evidence type="ECO:0000313" key="1">
    <source>
        <dbReference type="EMBL" id="GBP38848.1"/>
    </source>
</evidence>
<gene>
    <name evidence="1" type="ORF">EVAR_32364_1</name>
</gene>
<reference evidence="1 2" key="1">
    <citation type="journal article" date="2019" name="Commun. Biol.">
        <title>The bagworm genome reveals a unique fibroin gene that provides high tensile strength.</title>
        <authorList>
            <person name="Kono N."/>
            <person name="Nakamura H."/>
            <person name="Ohtoshi R."/>
            <person name="Tomita M."/>
            <person name="Numata K."/>
            <person name="Arakawa K."/>
        </authorList>
    </citation>
    <scope>NUCLEOTIDE SEQUENCE [LARGE SCALE GENOMIC DNA]</scope>
</reference>
<keyword evidence="2" id="KW-1185">Reference proteome</keyword>
<proteinExistence type="predicted"/>
<protein>
    <submittedName>
        <fullName evidence="1">Uncharacterized protein</fullName>
    </submittedName>
</protein>
<name>A0A4C1VIC6_EUMVA</name>
<evidence type="ECO:0000313" key="2">
    <source>
        <dbReference type="Proteomes" id="UP000299102"/>
    </source>
</evidence>
<comment type="caution">
    <text evidence="1">The sequence shown here is derived from an EMBL/GenBank/DDBJ whole genome shotgun (WGS) entry which is preliminary data.</text>
</comment>
<accession>A0A4C1VIC6</accession>
<sequence>MRVRTSYWLRFYRGHGTSDAGWKLAEQRQSSSAREQIIQINKGGEGSTSSAARSLDTRRNRHLNGVASGAGSKGHCVSITQIRSTADRHFSVSAPFSLDTVFQRWLPRHWLRRNMPFFAAFAPGCSSSRWPPPPIDTESKGVTSACRPLEWEQDI</sequence>